<dbReference type="Proteomes" id="UP000249700">
    <property type="component" value="Unassembled WGS sequence"/>
</dbReference>
<dbReference type="CDD" id="cd24032">
    <property type="entry name" value="ASKHA_NBD_TsaB"/>
    <property type="match status" value="1"/>
</dbReference>
<accession>A0A328XVZ6</accession>
<dbReference type="FunFam" id="3.30.420.40:FF:000097">
    <property type="entry name" value="tRNA threonylcarbamoyladenosine biosynthesis protein TsaB"/>
    <property type="match status" value="1"/>
</dbReference>
<comment type="similarity">
    <text evidence="2">Belongs to the KAE1 / TsaD family. TsaB subfamily.</text>
</comment>
<evidence type="ECO:0000256" key="3">
    <source>
        <dbReference type="ARBA" id="ARBA00019012"/>
    </source>
</evidence>
<dbReference type="PANTHER" id="PTHR11735">
    <property type="entry name" value="TRNA N6-ADENOSINE THREONYLCARBAMOYLTRANSFERASE"/>
    <property type="match status" value="1"/>
</dbReference>
<evidence type="ECO:0000256" key="6">
    <source>
        <dbReference type="ARBA" id="ARBA00032446"/>
    </source>
</evidence>
<dbReference type="NCBIfam" id="TIGR03725">
    <property type="entry name" value="T6A_YeaZ"/>
    <property type="match status" value="1"/>
</dbReference>
<keyword evidence="4" id="KW-0963">Cytoplasm</keyword>
<dbReference type="Pfam" id="PF00814">
    <property type="entry name" value="TsaD"/>
    <property type="match status" value="1"/>
</dbReference>
<dbReference type="SUPFAM" id="SSF53067">
    <property type="entry name" value="Actin-like ATPase domain"/>
    <property type="match status" value="2"/>
</dbReference>
<dbReference type="AlphaFoldDB" id="A0A328XVZ6"/>
<gene>
    <name evidence="8" type="ORF">BCL93_102166</name>
</gene>
<dbReference type="InterPro" id="IPR043129">
    <property type="entry name" value="ATPase_NBD"/>
</dbReference>
<dbReference type="InterPro" id="IPR022496">
    <property type="entry name" value="T6A_TsaB"/>
</dbReference>
<reference evidence="8 9" key="1">
    <citation type="submission" date="2018-06" db="EMBL/GenBank/DDBJ databases">
        <title>Comparative analysis of microorganisms from saline springs in Andes Mountain Range, Colombia.</title>
        <authorList>
            <person name="Rubin E."/>
        </authorList>
    </citation>
    <scope>NUCLEOTIDE SEQUENCE [LARGE SCALE GENOMIC DNA]</scope>
    <source>
        <strain evidence="8 9">USBA-857</strain>
    </source>
</reference>
<sequence length="245" mass="26322">MPPTSPDPDTAMPTLLALDASSSACSAALLRRRDGHDDQLLSRFVLAPREHTRRLMPMIDELLSEANLTLADVDALAYGRGPGSFTGLRIAAGVAQGLAFGLEIPLIGVSTLEALALAGHRRLHLRHVLPVIDARMGELYTAAYRCHAGQLTRLADEALLSPERLSLPAGHEEADWVGVGSGWEQWETLPVTVQAGVSQHLPDMQPAAEEMVLLAAQTLEAGGGEAPHLAQPVYLRDQVAWQKSR</sequence>
<feature type="domain" description="Gcp-like" evidence="7">
    <location>
        <begin position="46"/>
        <end position="242"/>
    </location>
</feature>
<evidence type="ECO:0000256" key="4">
    <source>
        <dbReference type="ARBA" id="ARBA00022490"/>
    </source>
</evidence>
<dbReference type="PANTHER" id="PTHR11735:SF11">
    <property type="entry name" value="TRNA THREONYLCARBAMOYLADENOSINE BIOSYNTHESIS PROTEIN TSAB"/>
    <property type="match status" value="1"/>
</dbReference>
<evidence type="ECO:0000259" key="7">
    <source>
        <dbReference type="Pfam" id="PF00814"/>
    </source>
</evidence>
<dbReference type="Gene3D" id="3.30.420.40">
    <property type="match status" value="2"/>
</dbReference>
<comment type="subcellular location">
    <subcellularLocation>
        <location evidence="1">Cytoplasm</location>
    </subcellularLocation>
</comment>
<dbReference type="InterPro" id="IPR000905">
    <property type="entry name" value="Gcp-like_dom"/>
</dbReference>
<evidence type="ECO:0000256" key="2">
    <source>
        <dbReference type="ARBA" id="ARBA00010493"/>
    </source>
</evidence>
<evidence type="ECO:0000256" key="1">
    <source>
        <dbReference type="ARBA" id="ARBA00004496"/>
    </source>
</evidence>
<evidence type="ECO:0000313" key="8">
    <source>
        <dbReference type="EMBL" id="RAR63430.1"/>
    </source>
</evidence>
<name>A0A328XVZ6_9GAMM</name>
<comment type="caution">
    <text evidence="8">The sequence shown here is derived from an EMBL/GenBank/DDBJ whole genome shotgun (WGS) entry which is preliminary data.</text>
</comment>
<evidence type="ECO:0000256" key="5">
    <source>
        <dbReference type="ARBA" id="ARBA00022694"/>
    </source>
</evidence>
<keyword evidence="5" id="KW-0819">tRNA processing</keyword>
<dbReference type="GO" id="GO:0002949">
    <property type="term" value="P:tRNA threonylcarbamoyladenosine modification"/>
    <property type="evidence" value="ECO:0007669"/>
    <property type="project" value="InterPro"/>
</dbReference>
<organism evidence="8 9">
    <name type="scientific">Onishia taeanensis</name>
    <dbReference type="NCBI Taxonomy" id="284577"/>
    <lineage>
        <taxon>Bacteria</taxon>
        <taxon>Pseudomonadati</taxon>
        <taxon>Pseudomonadota</taxon>
        <taxon>Gammaproteobacteria</taxon>
        <taxon>Oceanospirillales</taxon>
        <taxon>Halomonadaceae</taxon>
        <taxon>Onishia</taxon>
    </lineage>
</organism>
<evidence type="ECO:0000313" key="9">
    <source>
        <dbReference type="Proteomes" id="UP000249700"/>
    </source>
</evidence>
<proteinExistence type="inferred from homology"/>
<protein>
    <recommendedName>
        <fullName evidence="3">tRNA threonylcarbamoyladenosine biosynthesis protein TsaB</fullName>
    </recommendedName>
    <alternativeName>
        <fullName evidence="6">t(6)A37 threonylcarbamoyladenosine biosynthesis protein TsaB</fullName>
    </alternativeName>
</protein>
<dbReference type="GO" id="GO:0005829">
    <property type="term" value="C:cytosol"/>
    <property type="evidence" value="ECO:0007669"/>
    <property type="project" value="TreeGrafter"/>
</dbReference>
<dbReference type="EMBL" id="QLSX01000002">
    <property type="protein sequence ID" value="RAR63430.1"/>
    <property type="molecule type" value="Genomic_DNA"/>
</dbReference>